<reference evidence="3 4" key="1">
    <citation type="journal article" date="2019" name="Int. J. Syst. Evol. Microbiol.">
        <title>The Global Catalogue of Microorganisms (GCM) 10K type strain sequencing project: providing services to taxonomists for standard genome sequencing and annotation.</title>
        <authorList>
            <consortium name="The Broad Institute Genomics Platform"/>
            <consortium name="The Broad Institute Genome Sequencing Center for Infectious Disease"/>
            <person name="Wu L."/>
            <person name="Ma J."/>
        </authorList>
    </citation>
    <scope>NUCLEOTIDE SEQUENCE [LARGE SCALE GENOMIC DNA]</scope>
    <source>
        <strain evidence="3 4">JCM 16014</strain>
    </source>
</reference>
<feature type="transmembrane region" description="Helical" evidence="2">
    <location>
        <begin position="165"/>
        <end position="182"/>
    </location>
</feature>
<accession>A0ABN2VC92</accession>
<evidence type="ECO:0000256" key="1">
    <source>
        <dbReference type="SAM" id="MobiDB-lite"/>
    </source>
</evidence>
<feature type="transmembrane region" description="Helical" evidence="2">
    <location>
        <begin position="210"/>
        <end position="226"/>
    </location>
</feature>
<protein>
    <recommendedName>
        <fullName evidence="5">Glycosyltransferase RgtA/B/C/D-like domain-containing protein</fullName>
    </recommendedName>
</protein>
<comment type="caution">
    <text evidence="3">The sequence shown here is derived from an EMBL/GenBank/DDBJ whole genome shotgun (WGS) entry which is preliminary data.</text>
</comment>
<dbReference type="EMBL" id="BAAAQN010000072">
    <property type="protein sequence ID" value="GAA2058687.1"/>
    <property type="molecule type" value="Genomic_DNA"/>
</dbReference>
<feature type="transmembrane region" description="Helical" evidence="2">
    <location>
        <begin position="294"/>
        <end position="317"/>
    </location>
</feature>
<feature type="transmembrane region" description="Helical" evidence="2">
    <location>
        <begin position="349"/>
        <end position="368"/>
    </location>
</feature>
<evidence type="ECO:0000313" key="3">
    <source>
        <dbReference type="EMBL" id="GAA2058687.1"/>
    </source>
</evidence>
<gene>
    <name evidence="3" type="ORF">GCM10009839_80730</name>
</gene>
<feature type="region of interest" description="Disordered" evidence="1">
    <location>
        <begin position="371"/>
        <end position="410"/>
    </location>
</feature>
<keyword evidence="2" id="KW-0812">Transmembrane</keyword>
<keyword evidence="2" id="KW-0472">Membrane</keyword>
<evidence type="ECO:0000256" key="2">
    <source>
        <dbReference type="SAM" id="Phobius"/>
    </source>
</evidence>
<feature type="transmembrane region" description="Helical" evidence="2">
    <location>
        <begin position="112"/>
        <end position="132"/>
    </location>
</feature>
<feature type="transmembrane region" description="Helical" evidence="2">
    <location>
        <begin position="238"/>
        <end position="260"/>
    </location>
</feature>
<evidence type="ECO:0000313" key="4">
    <source>
        <dbReference type="Proteomes" id="UP001500751"/>
    </source>
</evidence>
<feature type="transmembrane region" description="Helical" evidence="2">
    <location>
        <begin position="189"/>
        <end position="204"/>
    </location>
</feature>
<name>A0ABN2VC92_9ACTN</name>
<organism evidence="3 4">
    <name type="scientific">Catenulispora yoronensis</name>
    <dbReference type="NCBI Taxonomy" id="450799"/>
    <lineage>
        <taxon>Bacteria</taxon>
        <taxon>Bacillati</taxon>
        <taxon>Actinomycetota</taxon>
        <taxon>Actinomycetes</taxon>
        <taxon>Catenulisporales</taxon>
        <taxon>Catenulisporaceae</taxon>
        <taxon>Catenulispora</taxon>
    </lineage>
</organism>
<feature type="transmembrane region" description="Helical" evidence="2">
    <location>
        <begin position="324"/>
        <end position="343"/>
    </location>
</feature>
<proteinExistence type="predicted"/>
<dbReference type="Proteomes" id="UP001500751">
    <property type="component" value="Unassembled WGS sequence"/>
</dbReference>
<evidence type="ECO:0008006" key="5">
    <source>
        <dbReference type="Google" id="ProtNLM"/>
    </source>
</evidence>
<sequence length="410" mass="43379">MLLPSAAVVGLIGVLMLWAGPAQGGARALTDTVHYTQRAYEFAGDDHDTATAKAIAFVCDDKADYLDTPRDACERDAGGVLGFPRQYQAIFQARPGLPALMSLFIRVFGDQGIYLTILVLQVAAGVLLVLAARELGLPGLWPLAAEAAYFLLPSGYVGTRVLSEAASAPGLAALLYAVALLVRDRRRNLAVGVGAAAFAWLFAVRDADAVLAAGFLLLAGAAGYGLRRARTAWSARLALLAGGGLAIMVAISSALSWPTINQGITDTMTNHFTQPVPADMYVRFLHAEFRFWRVFLPMISDGAYLVVLAALGLWGVARWARPRVAAPVLAVAAVGPASLVLHPGDWARMLAPMWIVVAVGLPLLAVSWRSGRGAAERGERPDEEPEGESEGLRDASVPGPRFEGSLAADQ</sequence>
<keyword evidence="4" id="KW-1185">Reference proteome</keyword>
<keyword evidence="2" id="KW-1133">Transmembrane helix</keyword>